<evidence type="ECO:0000256" key="5">
    <source>
        <dbReference type="ARBA" id="ARBA00022741"/>
    </source>
</evidence>
<gene>
    <name evidence="12" type="ORF">RRG08_056309</name>
</gene>
<evidence type="ECO:0000256" key="7">
    <source>
        <dbReference type="ARBA" id="ARBA00022989"/>
    </source>
</evidence>
<dbReference type="PROSITE" id="PS50893">
    <property type="entry name" value="ABC_TRANSPORTER_2"/>
    <property type="match status" value="2"/>
</dbReference>
<dbReference type="SUPFAM" id="SSF52540">
    <property type="entry name" value="P-loop containing nucleoside triphosphate hydrolases"/>
    <property type="match status" value="2"/>
</dbReference>
<dbReference type="Proteomes" id="UP001283361">
    <property type="component" value="Unassembled WGS sequence"/>
</dbReference>
<organism evidence="12 13">
    <name type="scientific">Elysia crispata</name>
    <name type="common">lettuce slug</name>
    <dbReference type="NCBI Taxonomy" id="231223"/>
    <lineage>
        <taxon>Eukaryota</taxon>
        <taxon>Metazoa</taxon>
        <taxon>Spiralia</taxon>
        <taxon>Lophotrochozoa</taxon>
        <taxon>Mollusca</taxon>
        <taxon>Gastropoda</taxon>
        <taxon>Heterobranchia</taxon>
        <taxon>Euthyneura</taxon>
        <taxon>Panpulmonata</taxon>
        <taxon>Sacoglossa</taxon>
        <taxon>Placobranchoidea</taxon>
        <taxon>Plakobranchidae</taxon>
        <taxon>Elysia</taxon>
    </lineage>
</organism>
<keyword evidence="13" id="KW-1185">Reference proteome</keyword>
<feature type="transmembrane region" description="Helical" evidence="10">
    <location>
        <begin position="240"/>
        <end position="262"/>
    </location>
</feature>
<feature type="compositionally biased region" description="Polar residues" evidence="9">
    <location>
        <begin position="826"/>
        <end position="837"/>
    </location>
</feature>
<dbReference type="InterPro" id="IPR003593">
    <property type="entry name" value="AAA+_ATPase"/>
</dbReference>
<dbReference type="PANTHER" id="PTHR19229:SF250">
    <property type="entry name" value="ABC TRANSPORTER DOMAIN-CONTAINING PROTEIN-RELATED"/>
    <property type="match status" value="1"/>
</dbReference>
<keyword evidence="6" id="KW-0067">ATP-binding</keyword>
<feature type="region of interest" description="Disordered" evidence="9">
    <location>
        <begin position="819"/>
        <end position="866"/>
    </location>
</feature>
<evidence type="ECO:0000256" key="6">
    <source>
        <dbReference type="ARBA" id="ARBA00022840"/>
    </source>
</evidence>
<dbReference type="InterPro" id="IPR013525">
    <property type="entry name" value="ABC2_TM"/>
</dbReference>
<dbReference type="GO" id="GO:0005319">
    <property type="term" value="F:lipid transporter activity"/>
    <property type="evidence" value="ECO:0007669"/>
    <property type="project" value="TreeGrafter"/>
</dbReference>
<feature type="transmembrane region" description="Helical" evidence="10">
    <location>
        <begin position="1149"/>
        <end position="1172"/>
    </location>
</feature>
<feature type="transmembrane region" description="Helical" evidence="10">
    <location>
        <begin position="1092"/>
        <end position="1119"/>
    </location>
</feature>
<feature type="domain" description="ABC transporter" evidence="11">
    <location>
        <begin position="1409"/>
        <end position="1639"/>
    </location>
</feature>
<dbReference type="PANTHER" id="PTHR19229">
    <property type="entry name" value="ATP-BINDING CASSETTE TRANSPORTER SUBFAMILY A ABCA"/>
    <property type="match status" value="1"/>
</dbReference>
<comment type="subcellular location">
    <subcellularLocation>
        <location evidence="1">Membrane</location>
        <topology evidence="1">Multi-pass membrane protein</topology>
    </subcellularLocation>
</comment>
<keyword evidence="5" id="KW-0547">Nucleotide-binding</keyword>
<dbReference type="Pfam" id="PF23321">
    <property type="entry name" value="R1_ABCA1"/>
    <property type="match status" value="1"/>
</dbReference>
<feature type="transmembrane region" description="Helical" evidence="10">
    <location>
        <begin position="324"/>
        <end position="343"/>
    </location>
</feature>
<protein>
    <recommendedName>
        <fullName evidence="11">ABC transporter domain-containing protein</fullName>
    </recommendedName>
</protein>
<dbReference type="FunFam" id="3.40.50.300:FF:000327">
    <property type="entry name" value="ATP-binding cassette sub-family A member 3"/>
    <property type="match status" value="1"/>
</dbReference>
<dbReference type="GO" id="GO:0140359">
    <property type="term" value="F:ABC-type transporter activity"/>
    <property type="evidence" value="ECO:0007669"/>
    <property type="project" value="InterPro"/>
</dbReference>
<dbReference type="InterPro" id="IPR027417">
    <property type="entry name" value="P-loop_NTPase"/>
</dbReference>
<dbReference type="Gene3D" id="3.40.50.300">
    <property type="entry name" value="P-loop containing nucleotide triphosphate hydrolases"/>
    <property type="match status" value="2"/>
</dbReference>
<feature type="transmembrane region" description="Helical" evidence="10">
    <location>
        <begin position="1317"/>
        <end position="1339"/>
    </location>
</feature>
<keyword evidence="3 10" id="KW-0812">Transmembrane</keyword>
<evidence type="ECO:0000256" key="10">
    <source>
        <dbReference type="SAM" id="Phobius"/>
    </source>
</evidence>
<dbReference type="InterPro" id="IPR017871">
    <property type="entry name" value="ABC_transporter-like_CS"/>
</dbReference>
<evidence type="ECO:0000256" key="9">
    <source>
        <dbReference type="SAM" id="MobiDB-lite"/>
    </source>
</evidence>
<evidence type="ECO:0000256" key="8">
    <source>
        <dbReference type="ARBA" id="ARBA00023136"/>
    </source>
</evidence>
<evidence type="ECO:0000256" key="2">
    <source>
        <dbReference type="ARBA" id="ARBA00022448"/>
    </source>
</evidence>
<feature type="domain" description="ABC transporter" evidence="11">
    <location>
        <begin position="503"/>
        <end position="732"/>
    </location>
</feature>
<name>A0AAE0YPS4_9GAST</name>
<evidence type="ECO:0000256" key="4">
    <source>
        <dbReference type="ARBA" id="ARBA00022737"/>
    </source>
</evidence>
<keyword evidence="4" id="KW-0677">Repeat</keyword>
<dbReference type="Pfam" id="PF00005">
    <property type="entry name" value="ABC_tran"/>
    <property type="match status" value="2"/>
</dbReference>
<sequence length="1741" mass="193019">MDFGRQLLLLLWKNWILQRRRICVSIFEIILPTFFALLIVLIRLISEARDISYPTTYARRDVNVGVIGHMGGNAIIGYYPETSETSLVMQTLLARLLDHSIYKINCSIQGFPKEDLAMGFAASNPESVGYVVAFKGVSSSSATLPKNIEVAIRPYSYSSGWATEDTFPIFQSNTPRNWMFPDYLHDGFNFLQVLVGEALAKYWVQKDGGDPSKIHFQAYVQCMPYPPYFDDVMIPVLQGYLPFLLVLSFILSVIINTKNLVYEKERKLKESMKLMGLQASVHWVSWFITFAIYLVPALAIYALLFGLNISGDQGPVLANTDASLFFVFLLCYGFALITFCFMVSTFVQRANIGAALAGILFFVSYIPWTYVDPKYKTMGKRTKLASGLLFNCAVALGAKVIGIYEGTGEGAQWSNFHKPGVVDDNISLLECMLMLLFDSLIHCIIAWYLDNVRPGEFGVPKPFYFPFTKTYWIGSKASRSIYEFENSDTKHFEKDPTGLNAGIQVAQLRKVFGKKVAVDATSLKMYDGQITVLLGHNGAGKTTTMSMLTGFIPPTSGTAQVNGFDIRKDIQGVRKSLGLCPQHNILFDTLTVKEHLVFFAKLKGVYGTEMEKEVMTFAQEVGLEGKLQAHARSLSGGQKRKLSVAIALIGGSKIVILDEPTAGMDPAARRQTWTVLQRARQSRTIVLSTHYMDEADLLGDRIAIMAEGVVKCCGSSMFLKKLYGAGYHLVVVKNSDCNVASLTEVVQSHISTAELESVINSEVSYILPDSESACFPALFNELDDGKEQLGITSFGTSATTMEEVFLKVGESAYDHNEGPVRIGGETFTNKNASNVRSNDPENEETMRLTKAEDESSPPPGRNSPLSEEHIDIATVDMLTFNKGFKKKTGLSLKLGIMYGLFVKKALHTWRNRIITLVQLLLPVFFVTIGMAPDDSGSGSDSKLLEPPLTLDLKPFGHTYIPVTAGLNSSTLRTNFTSLYKAQFGTSHSVEEFAEPPYDFDNYTVKRASELGTATYKKKMIIGMESLEPTGSETLTAVAFYNGQPYHAVAVSMNYLVNTFLQATLDETYSLQTIVAPLPKEPKTEAKRTAAQALGVGFAAGFLINFGMAFLTSLFVYFLIKERQVGAKHLQVVSGVGPITYWLPTFMWDFINYILPSLLLLVVFAAYSVSAYLDNGRFLLVILVLILYGWAVLPFMYALQFIFKSPPTGVVMVIVMNVITGLVTMFTVLILKLIDSKTRKVGNTLDWIFMALFPNYNMASCFSNIYSNYLLLQHCEDVVCSTGVPSPCCKDTCGVRSACISFQETYMAWERPGIGPNLFMMFCQGVVFFTIVMLVEYHVFQKVWYFIKGFFENSDASYGQATFPAQDSDVAAENQRINSYANFLHSTKDQGSDASVPLQAVNGHDSTDSLLLVNLYKRFGSLVAVDHICLGVPEQECFGLLGQNGAGKTTTFKMLTGDEMVTGGNAYLKGHDVRNNIKKVQANMGYCPQFDALIDQMTGRETLTMYARLRGVPEANIKDVVNSLVDILMLEPHADKLTGNYSGGNKRKLSTAMAIIGDPSFIMLDEPSAGMDPKARRQLWNVLSQVRASGRTLVLTSHSMEECDALCTRLAIMVNGKFVCLGSPQHLKSKFGQGYTLIVQMVTLADGERAPNQPLIEFIVQNFPGAMVFEDHQGYIHFQVPDTDIKLAMVFSVMESTKVNLNVRDYSVHQTTLEQVFLTFTRAQTITGTQAAKKCCFLPCFS</sequence>
<accession>A0AAE0YPS4</accession>
<dbReference type="EMBL" id="JAWDGP010005712">
    <property type="protein sequence ID" value="KAK3753415.1"/>
    <property type="molecule type" value="Genomic_DNA"/>
</dbReference>
<dbReference type="CDD" id="cd03263">
    <property type="entry name" value="ABC_subfamily_A"/>
    <property type="match status" value="2"/>
</dbReference>
<feature type="transmembrane region" description="Helical" evidence="10">
    <location>
        <begin position="1179"/>
        <end position="1202"/>
    </location>
</feature>
<proteinExistence type="predicted"/>
<dbReference type="GO" id="GO:0005524">
    <property type="term" value="F:ATP binding"/>
    <property type="evidence" value="ECO:0007669"/>
    <property type="project" value="UniProtKB-KW"/>
</dbReference>
<feature type="transmembrane region" description="Helical" evidence="10">
    <location>
        <begin position="283"/>
        <end position="304"/>
    </location>
</feature>
<dbReference type="PROSITE" id="PS00211">
    <property type="entry name" value="ABC_TRANSPORTER_1"/>
    <property type="match status" value="1"/>
</dbReference>
<dbReference type="GO" id="GO:0016020">
    <property type="term" value="C:membrane"/>
    <property type="evidence" value="ECO:0007669"/>
    <property type="project" value="UniProtKB-SubCell"/>
</dbReference>
<dbReference type="SMART" id="SM00382">
    <property type="entry name" value="AAA"/>
    <property type="match status" value="2"/>
</dbReference>
<comment type="caution">
    <text evidence="12">The sequence shown here is derived from an EMBL/GenBank/DDBJ whole genome shotgun (WGS) entry which is preliminary data.</text>
</comment>
<evidence type="ECO:0000256" key="1">
    <source>
        <dbReference type="ARBA" id="ARBA00004141"/>
    </source>
</evidence>
<reference evidence="12" key="1">
    <citation type="journal article" date="2023" name="G3 (Bethesda)">
        <title>A reference genome for the long-term kleptoplast-retaining sea slug Elysia crispata morphotype clarki.</title>
        <authorList>
            <person name="Eastman K.E."/>
            <person name="Pendleton A.L."/>
            <person name="Shaikh M.A."/>
            <person name="Suttiyut T."/>
            <person name="Ogas R."/>
            <person name="Tomko P."/>
            <person name="Gavelis G."/>
            <person name="Widhalm J.R."/>
            <person name="Wisecaver J.H."/>
        </authorList>
    </citation>
    <scope>NUCLEOTIDE SEQUENCE</scope>
    <source>
        <strain evidence="12">ECLA1</strain>
    </source>
</reference>
<evidence type="ECO:0000259" key="11">
    <source>
        <dbReference type="PROSITE" id="PS50893"/>
    </source>
</evidence>
<feature type="compositionally biased region" description="Basic and acidic residues" evidence="9">
    <location>
        <begin position="844"/>
        <end position="853"/>
    </location>
</feature>
<keyword evidence="7 10" id="KW-1133">Transmembrane helix</keyword>
<keyword evidence="8 10" id="KW-0472">Membrane</keyword>
<dbReference type="GO" id="GO:0016887">
    <property type="term" value="F:ATP hydrolysis activity"/>
    <property type="evidence" value="ECO:0007669"/>
    <property type="project" value="InterPro"/>
</dbReference>
<keyword evidence="2" id="KW-0813">Transport</keyword>
<dbReference type="FunFam" id="3.40.50.300:FF:000298">
    <property type="entry name" value="ATP-binding cassette sub-family A member 12"/>
    <property type="match status" value="1"/>
</dbReference>
<evidence type="ECO:0000256" key="3">
    <source>
        <dbReference type="ARBA" id="ARBA00022692"/>
    </source>
</evidence>
<dbReference type="InterPro" id="IPR056264">
    <property type="entry name" value="R2_ABCA1-4-like"/>
</dbReference>
<dbReference type="InterPro" id="IPR003439">
    <property type="entry name" value="ABC_transporter-like_ATP-bd"/>
</dbReference>
<dbReference type="Pfam" id="PF12698">
    <property type="entry name" value="ABC2_membrane_3"/>
    <property type="match status" value="2"/>
</dbReference>
<evidence type="ECO:0000313" key="13">
    <source>
        <dbReference type="Proteomes" id="UP001283361"/>
    </source>
</evidence>
<feature type="transmembrane region" description="Helical" evidence="10">
    <location>
        <begin position="1208"/>
        <end position="1230"/>
    </location>
</feature>
<dbReference type="InterPro" id="IPR026082">
    <property type="entry name" value="ABCA"/>
</dbReference>
<feature type="transmembrane region" description="Helical" evidence="10">
    <location>
        <begin position="350"/>
        <end position="368"/>
    </location>
</feature>
<evidence type="ECO:0000313" key="12">
    <source>
        <dbReference type="EMBL" id="KAK3753415.1"/>
    </source>
</evidence>
<feature type="transmembrane region" description="Helical" evidence="10">
    <location>
        <begin position="21"/>
        <end position="45"/>
    </location>
</feature>